<dbReference type="RefSeq" id="WP_009118392.1">
    <property type="nucleotide sequence ID" value="NZ_CP059567.1"/>
</dbReference>
<accession>A0A7D7S4C7</accession>
<reference evidence="1 2" key="1">
    <citation type="submission" date="2020-07" db="EMBL/GenBank/DDBJ databases">
        <title>Genomic diversity of species in the Neisseriaceae family.</title>
        <authorList>
            <person name="Vincent A.T."/>
            <person name="Bernet E."/>
            <person name="Veyrier F.J."/>
        </authorList>
    </citation>
    <scope>NUCLEOTIDE SEQUENCE [LARGE SCALE GENOMIC DNA]</scope>
    <source>
        <strain evidence="1 2">DSM 22244</strain>
    </source>
</reference>
<gene>
    <name evidence="1" type="ORF">H3L94_08215</name>
</gene>
<organism evidence="1 2">
    <name type="scientific">Neisseria shayeganii</name>
    <dbReference type="NCBI Taxonomy" id="607712"/>
    <lineage>
        <taxon>Bacteria</taxon>
        <taxon>Pseudomonadati</taxon>
        <taxon>Pseudomonadota</taxon>
        <taxon>Betaproteobacteria</taxon>
        <taxon>Neisseriales</taxon>
        <taxon>Neisseriaceae</taxon>
        <taxon>Neisseria</taxon>
    </lineage>
</organism>
<dbReference type="KEGG" id="nsg:H3L94_08215"/>
<dbReference type="EMBL" id="CP059567">
    <property type="protein sequence ID" value="QMT39846.1"/>
    <property type="molecule type" value="Genomic_DNA"/>
</dbReference>
<evidence type="ECO:0000313" key="2">
    <source>
        <dbReference type="Proteomes" id="UP000514752"/>
    </source>
</evidence>
<sequence length="73" mass="8444">MSMPELPKWYGDNGEIVSCTEKVKVMRENMQELYQLAQDAFEDALLMGCGEAQVREFLLELVRSVENPYRPSE</sequence>
<name>A0A7D7S4C7_9NEIS</name>
<evidence type="ECO:0000313" key="1">
    <source>
        <dbReference type="EMBL" id="QMT39846.1"/>
    </source>
</evidence>
<proteinExistence type="predicted"/>
<dbReference type="AlphaFoldDB" id="A0A7D7S4C7"/>
<dbReference type="Proteomes" id="UP000514752">
    <property type="component" value="Chromosome"/>
</dbReference>
<protein>
    <submittedName>
        <fullName evidence="1">Uncharacterized protein</fullName>
    </submittedName>
</protein>